<dbReference type="OrthoDB" id="8420443at2"/>
<reference evidence="1 2" key="1">
    <citation type="submission" date="2014-12" db="EMBL/GenBank/DDBJ databases">
        <title>16Stimator: statistical estimation of ribosomal gene copy numbers from draft genome assemblies.</title>
        <authorList>
            <person name="Perisin M.A."/>
            <person name="Vetter M."/>
            <person name="Gilbert J.A."/>
            <person name="Bergelson J."/>
        </authorList>
    </citation>
    <scope>NUCLEOTIDE SEQUENCE [LARGE SCALE GENOMIC DNA]</scope>
    <source>
        <strain evidence="1 2">MEJ076</strain>
    </source>
</reference>
<dbReference type="AlphaFoldDB" id="A0A0D0KSA3"/>
<proteinExistence type="predicted"/>
<sequence>MLIQRTEPCHHAQWATPVHVHLPRCVAMEIYSPLIALDMLMYRWPDDHGPEYEEARRTCLAAISGQGELETARESFMLASSHAHVLSVN</sequence>
<evidence type="ECO:0000313" key="2">
    <source>
        <dbReference type="Proteomes" id="UP000035017"/>
    </source>
</evidence>
<dbReference type="Gene3D" id="6.10.250.730">
    <property type="match status" value="1"/>
</dbReference>
<dbReference type="EMBL" id="JXQV01000024">
    <property type="protein sequence ID" value="KIP99862.1"/>
    <property type="molecule type" value="Genomic_DNA"/>
</dbReference>
<evidence type="ECO:0008006" key="3">
    <source>
        <dbReference type="Google" id="ProtNLM"/>
    </source>
</evidence>
<protein>
    <recommendedName>
        <fullName evidence="3">DUF982 domain-containing protein</fullName>
    </recommendedName>
</protein>
<dbReference type="Proteomes" id="UP000035017">
    <property type="component" value="Unassembled WGS sequence"/>
</dbReference>
<comment type="caution">
    <text evidence="1">The sequence shown here is derived from an EMBL/GenBank/DDBJ whole genome shotgun (WGS) entry which is preliminary data.</text>
</comment>
<accession>A0A0D0KSA3</accession>
<organism evidence="1 2">
    <name type="scientific">Agrobacterium tumefaciens</name>
    <dbReference type="NCBI Taxonomy" id="358"/>
    <lineage>
        <taxon>Bacteria</taxon>
        <taxon>Pseudomonadati</taxon>
        <taxon>Pseudomonadota</taxon>
        <taxon>Alphaproteobacteria</taxon>
        <taxon>Hyphomicrobiales</taxon>
        <taxon>Rhizobiaceae</taxon>
        <taxon>Rhizobium/Agrobacterium group</taxon>
        <taxon>Agrobacterium</taxon>
        <taxon>Agrobacterium tumefaciens complex</taxon>
    </lineage>
</organism>
<name>A0A0D0KSA3_AGRTU</name>
<dbReference type="Pfam" id="PF06169">
    <property type="entry name" value="DUF982"/>
    <property type="match status" value="1"/>
</dbReference>
<gene>
    <name evidence="1" type="ORF">RU07_17910</name>
</gene>
<dbReference type="InterPro" id="IPR010385">
    <property type="entry name" value="DUF982"/>
</dbReference>
<evidence type="ECO:0000313" key="1">
    <source>
        <dbReference type="EMBL" id="KIP99862.1"/>
    </source>
</evidence>